<dbReference type="EMBL" id="JANEYF010001524">
    <property type="protein sequence ID" value="KAJ8963614.1"/>
    <property type="molecule type" value="Genomic_DNA"/>
</dbReference>
<proteinExistence type="inferred from homology"/>
<gene>
    <name evidence="11" type="ORF">NQ314_005514</name>
</gene>
<dbReference type="GO" id="GO:0003883">
    <property type="term" value="F:CTP synthase activity"/>
    <property type="evidence" value="ECO:0007669"/>
    <property type="project" value="UniProtKB-EC"/>
</dbReference>
<evidence type="ECO:0000256" key="5">
    <source>
        <dbReference type="ARBA" id="ARBA00022741"/>
    </source>
</evidence>
<evidence type="ECO:0000256" key="1">
    <source>
        <dbReference type="ARBA" id="ARBA00005171"/>
    </source>
</evidence>
<comment type="pathway">
    <text evidence="1">Pyrimidine metabolism; CTP biosynthesis via de novo pathway; CTP from UDP: step 2/2.</text>
</comment>
<dbReference type="InterPro" id="IPR033828">
    <property type="entry name" value="GATase1_CTP_Synthase"/>
</dbReference>
<keyword evidence="6" id="KW-0067">ATP-binding</keyword>
<dbReference type="GO" id="GO:0019856">
    <property type="term" value="P:pyrimidine nucleobase biosynthetic process"/>
    <property type="evidence" value="ECO:0007669"/>
    <property type="project" value="TreeGrafter"/>
</dbReference>
<dbReference type="GO" id="GO:0097268">
    <property type="term" value="C:cytoophidium"/>
    <property type="evidence" value="ECO:0007669"/>
    <property type="project" value="TreeGrafter"/>
</dbReference>
<evidence type="ECO:0000256" key="6">
    <source>
        <dbReference type="ARBA" id="ARBA00022840"/>
    </source>
</evidence>
<accession>A0AAV8ZHW4</accession>
<feature type="domain" description="Glutamine amidotransferase" evidence="10">
    <location>
        <begin position="13"/>
        <end position="201"/>
    </location>
</feature>
<dbReference type="GO" id="GO:0005737">
    <property type="term" value="C:cytoplasm"/>
    <property type="evidence" value="ECO:0007669"/>
    <property type="project" value="TreeGrafter"/>
</dbReference>
<dbReference type="CDD" id="cd01746">
    <property type="entry name" value="GATase1_CTP_Synthase"/>
    <property type="match status" value="1"/>
</dbReference>
<reference evidence="11" key="1">
    <citation type="journal article" date="2023" name="Insect Mol. Biol.">
        <title>Genome sequencing provides insights into the evolution of gene families encoding plant cell wall-degrading enzymes in longhorned beetles.</title>
        <authorList>
            <person name="Shin N.R."/>
            <person name="Okamura Y."/>
            <person name="Kirsch R."/>
            <person name="Pauchet Y."/>
        </authorList>
    </citation>
    <scope>NUCLEOTIDE SEQUENCE</scope>
    <source>
        <strain evidence="11">RBIC_L_NR</strain>
    </source>
</reference>
<dbReference type="GO" id="GO:0042802">
    <property type="term" value="F:identical protein binding"/>
    <property type="evidence" value="ECO:0007669"/>
    <property type="project" value="TreeGrafter"/>
</dbReference>
<dbReference type="PROSITE" id="PS51273">
    <property type="entry name" value="GATASE_TYPE_1"/>
    <property type="match status" value="1"/>
</dbReference>
<dbReference type="AlphaFoldDB" id="A0AAV8ZHW4"/>
<dbReference type="PANTHER" id="PTHR11550:SF0">
    <property type="entry name" value="CTP SYNTHASE-RELATED"/>
    <property type="match status" value="1"/>
</dbReference>
<name>A0AAV8ZHW4_9CUCU</name>
<evidence type="ECO:0000313" key="11">
    <source>
        <dbReference type="EMBL" id="KAJ8963614.1"/>
    </source>
</evidence>
<dbReference type="GO" id="GO:0006241">
    <property type="term" value="P:CTP biosynthetic process"/>
    <property type="evidence" value="ECO:0007669"/>
    <property type="project" value="InterPro"/>
</dbReference>
<dbReference type="Gene3D" id="3.40.50.880">
    <property type="match status" value="1"/>
</dbReference>
<dbReference type="PANTHER" id="PTHR11550">
    <property type="entry name" value="CTP SYNTHASE"/>
    <property type="match status" value="1"/>
</dbReference>
<keyword evidence="4" id="KW-0436">Ligase</keyword>
<evidence type="ECO:0000256" key="3">
    <source>
        <dbReference type="ARBA" id="ARBA00012291"/>
    </source>
</evidence>
<keyword evidence="5" id="KW-0547">Nucleotide-binding</keyword>
<keyword evidence="8" id="KW-0665">Pyrimidine biosynthesis</keyword>
<evidence type="ECO:0000256" key="9">
    <source>
        <dbReference type="ARBA" id="ARBA00047781"/>
    </source>
</evidence>
<evidence type="ECO:0000256" key="7">
    <source>
        <dbReference type="ARBA" id="ARBA00022962"/>
    </source>
</evidence>
<evidence type="ECO:0000256" key="4">
    <source>
        <dbReference type="ARBA" id="ARBA00022598"/>
    </source>
</evidence>
<evidence type="ECO:0000256" key="8">
    <source>
        <dbReference type="ARBA" id="ARBA00022975"/>
    </source>
</evidence>
<dbReference type="Proteomes" id="UP001162156">
    <property type="component" value="Unassembled WGS sequence"/>
</dbReference>
<evidence type="ECO:0000256" key="2">
    <source>
        <dbReference type="ARBA" id="ARBA00007533"/>
    </source>
</evidence>
<dbReference type="GO" id="GO:0005524">
    <property type="term" value="F:ATP binding"/>
    <property type="evidence" value="ECO:0007669"/>
    <property type="project" value="UniProtKB-KW"/>
</dbReference>
<dbReference type="InterPro" id="IPR029062">
    <property type="entry name" value="Class_I_gatase-like"/>
</dbReference>
<dbReference type="SUPFAM" id="SSF52317">
    <property type="entry name" value="Class I glutamine amidotransferase-like"/>
    <property type="match status" value="1"/>
</dbReference>
<comment type="caution">
    <text evidence="11">The sequence shown here is derived from an EMBL/GenBank/DDBJ whole genome shotgun (WGS) entry which is preliminary data.</text>
</comment>
<protein>
    <recommendedName>
        <fullName evidence="3">CTP synthase (glutamine hydrolyzing)</fullName>
        <ecNumber evidence="3">6.3.4.2</ecNumber>
    </recommendedName>
</protein>
<evidence type="ECO:0000313" key="12">
    <source>
        <dbReference type="Proteomes" id="UP001162156"/>
    </source>
</evidence>
<comment type="similarity">
    <text evidence="2">Belongs to the CTP synthase family.</text>
</comment>
<dbReference type="InterPro" id="IPR017926">
    <property type="entry name" value="GATASE"/>
</dbReference>
<sequence length="262" mass="29842">MLSDNPASYHDAWHNLCVCDCVVVPGGFGKRGFEGKIKTCKWCRVNDKPFLGICLGFQAAVIEFSRNVLKLDGANSTEVYSETKHPVVIDMPEHNTNEMGGTMRLGKRTTLFKPSAVTSKIRRLYGNKDKIDERHKHGYEVNPEYIDQFEKNGMQFVGVDVDQERMEILELDNHPYYVAVQYHPEYLSRPMQPSPPFMGLILAAKDRLKSYFARGCKLSPRELQSDYYDSEDDLNELTVKQMNISIYDHDDSSSAYSSSSVS</sequence>
<dbReference type="Pfam" id="PF00117">
    <property type="entry name" value="GATase"/>
    <property type="match status" value="1"/>
</dbReference>
<keyword evidence="7" id="KW-0315">Glutamine amidotransferase</keyword>
<organism evidence="11 12">
    <name type="scientific">Rhamnusium bicolor</name>
    <dbReference type="NCBI Taxonomy" id="1586634"/>
    <lineage>
        <taxon>Eukaryota</taxon>
        <taxon>Metazoa</taxon>
        <taxon>Ecdysozoa</taxon>
        <taxon>Arthropoda</taxon>
        <taxon>Hexapoda</taxon>
        <taxon>Insecta</taxon>
        <taxon>Pterygota</taxon>
        <taxon>Neoptera</taxon>
        <taxon>Endopterygota</taxon>
        <taxon>Coleoptera</taxon>
        <taxon>Polyphaga</taxon>
        <taxon>Cucujiformia</taxon>
        <taxon>Chrysomeloidea</taxon>
        <taxon>Cerambycidae</taxon>
        <taxon>Lepturinae</taxon>
        <taxon>Rhagiini</taxon>
        <taxon>Rhamnusium</taxon>
    </lineage>
</organism>
<dbReference type="EC" id="6.3.4.2" evidence="3"/>
<comment type="catalytic activity">
    <reaction evidence="9">
        <text>UTP + L-glutamine + ATP + H2O = CTP + L-glutamate + ADP + phosphate + 2 H(+)</text>
        <dbReference type="Rhea" id="RHEA:26426"/>
        <dbReference type="ChEBI" id="CHEBI:15377"/>
        <dbReference type="ChEBI" id="CHEBI:15378"/>
        <dbReference type="ChEBI" id="CHEBI:29985"/>
        <dbReference type="ChEBI" id="CHEBI:30616"/>
        <dbReference type="ChEBI" id="CHEBI:37563"/>
        <dbReference type="ChEBI" id="CHEBI:43474"/>
        <dbReference type="ChEBI" id="CHEBI:46398"/>
        <dbReference type="ChEBI" id="CHEBI:58359"/>
        <dbReference type="ChEBI" id="CHEBI:456216"/>
        <dbReference type="EC" id="6.3.4.2"/>
    </reaction>
</comment>
<dbReference type="InterPro" id="IPR004468">
    <property type="entry name" value="CTP_synthase"/>
</dbReference>
<evidence type="ECO:0000259" key="10">
    <source>
        <dbReference type="Pfam" id="PF00117"/>
    </source>
</evidence>
<keyword evidence="12" id="KW-1185">Reference proteome</keyword>